<name>A0A5B0RC16_PUCGR</name>
<evidence type="ECO:0000256" key="9">
    <source>
        <dbReference type="ARBA" id="ARBA00023315"/>
    </source>
</evidence>
<accession>A0A5B0RC16</accession>
<organism evidence="16 18">
    <name type="scientific">Puccinia graminis f. sp. tritici</name>
    <dbReference type="NCBI Taxonomy" id="56615"/>
    <lineage>
        <taxon>Eukaryota</taxon>
        <taxon>Fungi</taxon>
        <taxon>Dikarya</taxon>
        <taxon>Basidiomycota</taxon>
        <taxon>Pucciniomycotina</taxon>
        <taxon>Pucciniomycetes</taxon>
        <taxon>Pucciniales</taxon>
        <taxon>Pucciniaceae</taxon>
        <taxon>Puccinia</taxon>
    </lineage>
</organism>
<dbReference type="EMBL" id="VDEP01000214">
    <property type="protein sequence ID" value="KAA1122899.1"/>
    <property type="molecule type" value="Genomic_DNA"/>
</dbReference>
<keyword evidence="6" id="KW-0443">Lipid metabolism</keyword>
<keyword evidence="8" id="KW-0472">Membrane</keyword>
<sequence length="364" mass="42127">MRRGYSMFAVPRASNLAGRVLTNQSSNRSPQLPFLTRYILGPEYSAVFDGRHRSTKKIGRKRNRHEMSLYIASVMSFFKPLIKYGMKETRIDGLPILLEILERARHDRKPGLITISNHISTLDDPMVWGIMPFSTYFDTSKVRWTLGAADILFTNRYIAPLFQNGQVIKTVRGDGIYQPALDLALEKLDDSQWVHVFPEGKVNQPNVDRSVFSRELLRFKWGISRLVLESKHEPIILPIWLTGFDQVMPEGRPSPYNMIPRLNQSLSIKISPPINDLRSSSDQNTKRHDDDDDDLQKRKNCNNHLKISEFRKRYQALQRRSQKPQDSINDHQDYSSLKDLDEAKQIRIELASFLHSQLLAVRPT</sequence>
<keyword evidence="17" id="KW-1185">Reference proteome</keyword>
<dbReference type="Pfam" id="PF01553">
    <property type="entry name" value="Acyltransferase"/>
    <property type="match status" value="1"/>
</dbReference>
<comment type="caution">
    <text evidence="16">The sequence shown here is derived from an EMBL/GenBank/DDBJ whole genome shotgun (WGS) entry which is preliminary data.</text>
</comment>
<evidence type="ECO:0000256" key="7">
    <source>
        <dbReference type="ARBA" id="ARBA00023128"/>
    </source>
</evidence>
<dbReference type="Proteomes" id="UP000324748">
    <property type="component" value="Unassembled WGS sequence"/>
</dbReference>
<keyword evidence="7" id="KW-0496">Mitochondrion</keyword>
<feature type="region of interest" description="Disordered" evidence="13">
    <location>
        <begin position="271"/>
        <end position="302"/>
    </location>
</feature>
<evidence type="ECO:0000259" key="14">
    <source>
        <dbReference type="SMART" id="SM00563"/>
    </source>
</evidence>
<proteinExistence type="inferred from homology"/>
<evidence type="ECO:0000256" key="11">
    <source>
        <dbReference type="ARBA" id="ARBA00047906"/>
    </source>
</evidence>
<keyword evidence="9" id="KW-0012">Acyltransferase</keyword>
<keyword evidence="3" id="KW-0808">Transferase</keyword>
<gene>
    <name evidence="15" type="ORF">PGT21_005937</name>
    <name evidence="16" type="ORF">PGTUg99_011667</name>
</gene>
<comment type="subcellular location">
    <subcellularLocation>
        <location evidence="1">Mitochondrion inner membrane</location>
        <topology evidence="1">Peripheral membrane protein</topology>
        <orientation evidence="1">Intermembrane side</orientation>
    </subcellularLocation>
    <subcellularLocation>
        <location evidence="10">Mitochondrion outer membrane</location>
        <topology evidence="10">Peripheral membrane protein</topology>
        <orientation evidence="10">Intermembrane side</orientation>
    </subcellularLocation>
</comment>
<dbReference type="OrthoDB" id="193467at2759"/>
<evidence type="ECO:0000256" key="4">
    <source>
        <dbReference type="ARBA" id="ARBA00022787"/>
    </source>
</evidence>
<evidence type="ECO:0000256" key="3">
    <source>
        <dbReference type="ARBA" id="ARBA00022679"/>
    </source>
</evidence>
<reference evidence="17 18" key="1">
    <citation type="submission" date="2019-05" db="EMBL/GenBank/DDBJ databases">
        <title>Emergence of the Ug99 lineage of the wheat stem rust pathogen through somatic hybridization.</title>
        <authorList>
            <person name="Li F."/>
            <person name="Upadhyaya N.M."/>
            <person name="Sperschneider J."/>
            <person name="Matny O."/>
            <person name="Nguyen-Phuc H."/>
            <person name="Mago R."/>
            <person name="Raley C."/>
            <person name="Miller M.E."/>
            <person name="Silverstein K.A.T."/>
            <person name="Henningsen E."/>
            <person name="Hirsch C.D."/>
            <person name="Visser B."/>
            <person name="Pretorius Z.A."/>
            <person name="Steffenson B.J."/>
            <person name="Schwessinger B."/>
            <person name="Dodds P.N."/>
            <person name="Figueroa M."/>
        </authorList>
    </citation>
    <scope>NUCLEOTIDE SEQUENCE [LARGE SCALE GENOMIC DNA]</scope>
    <source>
        <strain evidence="15">21-0</strain>
        <strain evidence="16 18">Ug99</strain>
    </source>
</reference>
<evidence type="ECO:0000313" key="15">
    <source>
        <dbReference type="EMBL" id="KAA1083755.1"/>
    </source>
</evidence>
<dbReference type="PANTHER" id="PTHR12497:SF0">
    <property type="entry name" value="TAFAZZIN"/>
    <property type="match status" value="1"/>
</dbReference>
<evidence type="ECO:0000313" key="17">
    <source>
        <dbReference type="Proteomes" id="UP000324748"/>
    </source>
</evidence>
<dbReference type="Proteomes" id="UP000325313">
    <property type="component" value="Unassembled WGS sequence"/>
</dbReference>
<evidence type="ECO:0000256" key="1">
    <source>
        <dbReference type="ARBA" id="ARBA00004137"/>
    </source>
</evidence>
<keyword evidence="4" id="KW-1000">Mitochondrion outer membrane</keyword>
<dbReference type="PRINTS" id="PR00979">
    <property type="entry name" value="TAFAZZIN"/>
</dbReference>
<keyword evidence="5" id="KW-0999">Mitochondrion inner membrane</keyword>
<dbReference type="SMART" id="SM00563">
    <property type="entry name" value="PlsC"/>
    <property type="match status" value="1"/>
</dbReference>
<dbReference type="InterPro" id="IPR000872">
    <property type="entry name" value="Tafazzin"/>
</dbReference>
<evidence type="ECO:0000256" key="12">
    <source>
        <dbReference type="RuleBase" id="RU365062"/>
    </source>
</evidence>
<dbReference type="GO" id="GO:0005741">
    <property type="term" value="C:mitochondrial outer membrane"/>
    <property type="evidence" value="ECO:0007669"/>
    <property type="project" value="UniProtKB-SubCell"/>
</dbReference>
<evidence type="ECO:0000313" key="16">
    <source>
        <dbReference type="EMBL" id="KAA1122899.1"/>
    </source>
</evidence>
<evidence type="ECO:0000256" key="6">
    <source>
        <dbReference type="ARBA" id="ARBA00023098"/>
    </source>
</evidence>
<evidence type="ECO:0000256" key="2">
    <source>
        <dbReference type="ARBA" id="ARBA00010524"/>
    </source>
</evidence>
<dbReference type="GO" id="GO:0047184">
    <property type="term" value="F:1-acylglycerophosphocholine O-acyltransferase activity"/>
    <property type="evidence" value="ECO:0007669"/>
    <property type="project" value="TreeGrafter"/>
</dbReference>
<evidence type="ECO:0000256" key="10">
    <source>
        <dbReference type="ARBA" id="ARBA00024323"/>
    </source>
</evidence>
<protein>
    <recommendedName>
        <fullName evidence="12">Tafazzin family protein</fullName>
    </recommendedName>
</protein>
<dbReference type="GO" id="GO:0007007">
    <property type="term" value="P:inner mitochondrial membrane organization"/>
    <property type="evidence" value="ECO:0007669"/>
    <property type="project" value="TreeGrafter"/>
</dbReference>
<dbReference type="AlphaFoldDB" id="A0A5B0RC16"/>
<dbReference type="GO" id="GO:0005743">
    <property type="term" value="C:mitochondrial inner membrane"/>
    <property type="evidence" value="ECO:0007669"/>
    <property type="project" value="UniProtKB-SubCell"/>
</dbReference>
<dbReference type="PANTHER" id="PTHR12497">
    <property type="entry name" value="TAZ PROTEIN TAFAZZIN"/>
    <property type="match status" value="1"/>
</dbReference>
<dbReference type="SUPFAM" id="SSF69593">
    <property type="entry name" value="Glycerol-3-phosphate (1)-acyltransferase"/>
    <property type="match status" value="1"/>
</dbReference>
<dbReference type="CDD" id="cd07989">
    <property type="entry name" value="LPLAT_AGPAT-like"/>
    <property type="match status" value="1"/>
</dbReference>
<dbReference type="GO" id="GO:0035965">
    <property type="term" value="P:cardiolipin acyl-chain remodeling"/>
    <property type="evidence" value="ECO:0007669"/>
    <property type="project" value="TreeGrafter"/>
</dbReference>
<dbReference type="InterPro" id="IPR002123">
    <property type="entry name" value="Plipid/glycerol_acylTrfase"/>
</dbReference>
<comment type="catalytic activity">
    <reaction evidence="11">
        <text>1'-[1,2-diacyl-sn-glycero-3-phospho],3'-[1-acyl-sn-glycero-3-phospho]-glycerol + a 1,2-diacyl-sn-glycero-3-phosphocholine = a cardiolipin + a 1-acyl-sn-glycero-3-phosphocholine</text>
        <dbReference type="Rhea" id="RHEA:33731"/>
        <dbReference type="ChEBI" id="CHEBI:57643"/>
        <dbReference type="ChEBI" id="CHEBI:58168"/>
        <dbReference type="ChEBI" id="CHEBI:62237"/>
        <dbReference type="ChEBI" id="CHEBI:64743"/>
    </reaction>
    <physiologicalReaction direction="left-to-right" evidence="11">
        <dbReference type="Rhea" id="RHEA:33732"/>
    </physiologicalReaction>
    <physiologicalReaction direction="right-to-left" evidence="11">
        <dbReference type="Rhea" id="RHEA:33733"/>
    </physiologicalReaction>
</comment>
<feature type="domain" description="Phospholipid/glycerol acyltransferase" evidence="14">
    <location>
        <begin position="112"/>
        <end position="244"/>
    </location>
</feature>
<evidence type="ECO:0000256" key="8">
    <source>
        <dbReference type="ARBA" id="ARBA00023136"/>
    </source>
</evidence>
<evidence type="ECO:0000256" key="13">
    <source>
        <dbReference type="SAM" id="MobiDB-lite"/>
    </source>
</evidence>
<dbReference type="EMBL" id="VSWC01000118">
    <property type="protein sequence ID" value="KAA1083755.1"/>
    <property type="molecule type" value="Genomic_DNA"/>
</dbReference>
<comment type="similarity">
    <text evidence="2 12">Belongs to the taffazin family.</text>
</comment>
<evidence type="ECO:0000256" key="5">
    <source>
        <dbReference type="ARBA" id="ARBA00022792"/>
    </source>
</evidence>
<evidence type="ECO:0000313" key="18">
    <source>
        <dbReference type="Proteomes" id="UP000325313"/>
    </source>
</evidence>